<evidence type="ECO:0000256" key="3">
    <source>
        <dbReference type="ARBA" id="ARBA00022723"/>
    </source>
</evidence>
<feature type="binding site" evidence="6">
    <location>
        <position position="88"/>
    </location>
    <ligand>
        <name>[4Fe-4S] cluster</name>
        <dbReference type="ChEBI" id="CHEBI:49883"/>
        <note>4Fe-4S-S-AdoMet</note>
    </ligand>
</feature>
<evidence type="ECO:0000256" key="5">
    <source>
        <dbReference type="ARBA" id="ARBA00023014"/>
    </source>
</evidence>
<keyword evidence="3 6" id="KW-0479">Metal-binding</keyword>
<dbReference type="EMBL" id="MFFM01000041">
    <property type="protein sequence ID" value="OGF09428.1"/>
    <property type="molecule type" value="Genomic_DNA"/>
</dbReference>
<keyword evidence="2 6" id="KW-0949">S-adenosyl-L-methionine</keyword>
<evidence type="ECO:0000259" key="7">
    <source>
        <dbReference type="PROSITE" id="PS51918"/>
    </source>
</evidence>
<dbReference type="GO" id="GO:0003824">
    <property type="term" value="F:catalytic activity"/>
    <property type="evidence" value="ECO:0007669"/>
    <property type="project" value="InterPro"/>
</dbReference>
<organism evidence="8 9">
    <name type="scientific">Candidatus Edwardsbacteria bacterium GWF2_54_11</name>
    <dbReference type="NCBI Taxonomy" id="1817851"/>
    <lineage>
        <taxon>Bacteria</taxon>
        <taxon>Candidatus Edwardsiibacteriota</taxon>
    </lineage>
</organism>
<proteinExistence type="predicted"/>
<dbReference type="PROSITE" id="PS51918">
    <property type="entry name" value="RADICAL_SAM"/>
    <property type="match status" value="1"/>
</dbReference>
<accession>A0A1F5R4N8</accession>
<dbReference type="GO" id="GO:0046872">
    <property type="term" value="F:metal ion binding"/>
    <property type="evidence" value="ECO:0007669"/>
    <property type="project" value="UniProtKB-KW"/>
</dbReference>
<evidence type="ECO:0000313" key="9">
    <source>
        <dbReference type="Proteomes" id="UP000177230"/>
    </source>
</evidence>
<dbReference type="SFLD" id="SFLDG01101">
    <property type="entry name" value="Uncharacterised_Radical_SAM_Su"/>
    <property type="match status" value="1"/>
</dbReference>
<gene>
    <name evidence="8" type="ORF">A2024_00620</name>
</gene>
<dbReference type="InterPro" id="IPR034457">
    <property type="entry name" value="Organic_radical-activating"/>
</dbReference>
<feature type="binding site" evidence="6">
    <location>
        <position position="81"/>
    </location>
    <ligand>
        <name>[4Fe-4S] cluster</name>
        <dbReference type="ChEBI" id="CHEBI:49883"/>
        <note>4Fe-4S-S-AdoMet</note>
    </ligand>
</feature>
<feature type="domain" description="Radical SAM core" evidence="7">
    <location>
        <begin position="66"/>
        <end position="279"/>
    </location>
</feature>
<reference evidence="8 9" key="1">
    <citation type="journal article" date="2016" name="Nat. Commun.">
        <title>Thousands of microbial genomes shed light on interconnected biogeochemical processes in an aquifer system.</title>
        <authorList>
            <person name="Anantharaman K."/>
            <person name="Brown C.T."/>
            <person name="Hug L.A."/>
            <person name="Sharon I."/>
            <person name="Castelle C.J."/>
            <person name="Probst A.J."/>
            <person name="Thomas B.C."/>
            <person name="Singh A."/>
            <person name="Wilkins M.J."/>
            <person name="Karaoz U."/>
            <person name="Brodie E.L."/>
            <person name="Williams K.H."/>
            <person name="Hubbard S.S."/>
            <person name="Banfield J.F."/>
        </authorList>
    </citation>
    <scope>NUCLEOTIDE SEQUENCE [LARGE SCALE GENOMIC DNA]</scope>
</reference>
<protein>
    <submittedName>
        <fullName evidence="8">AmmeMemoRadiSam system radical SAM enzyme</fullName>
    </submittedName>
</protein>
<dbReference type="CDD" id="cd01335">
    <property type="entry name" value="Radical_SAM"/>
    <property type="match status" value="1"/>
</dbReference>
<comment type="cofactor">
    <cofactor evidence="6">
        <name>[4Fe-4S] cluster</name>
        <dbReference type="ChEBI" id="CHEBI:49883"/>
    </cofactor>
    <text evidence="6">Binds 1 [4Fe-4S] cluster. The cluster is coordinated with 3 cysteines and an exchangeable S-adenosyl-L-methionine.</text>
</comment>
<evidence type="ECO:0000256" key="1">
    <source>
        <dbReference type="ARBA" id="ARBA00022485"/>
    </source>
</evidence>
<evidence type="ECO:0000256" key="6">
    <source>
        <dbReference type="PIRSR" id="PIRSR004869-50"/>
    </source>
</evidence>
<dbReference type="SFLD" id="SFLDS00029">
    <property type="entry name" value="Radical_SAM"/>
    <property type="match status" value="1"/>
</dbReference>
<dbReference type="InterPro" id="IPR013785">
    <property type="entry name" value="Aldolase_TIM"/>
</dbReference>
<keyword evidence="5 6" id="KW-0411">Iron-sulfur</keyword>
<dbReference type="Proteomes" id="UP000177230">
    <property type="component" value="Unassembled WGS sequence"/>
</dbReference>
<dbReference type="InterPro" id="IPR058240">
    <property type="entry name" value="rSAM_sf"/>
</dbReference>
<dbReference type="InterPro" id="IPR027596">
    <property type="entry name" value="AmmeMemoSam_rS"/>
</dbReference>
<evidence type="ECO:0000256" key="4">
    <source>
        <dbReference type="ARBA" id="ARBA00023004"/>
    </source>
</evidence>
<name>A0A1F5R4N8_9BACT</name>
<dbReference type="NCBIfam" id="TIGR04337">
    <property type="entry name" value="AmmeMemoSam_rS"/>
    <property type="match status" value="1"/>
</dbReference>
<dbReference type="InterPro" id="IPR007197">
    <property type="entry name" value="rSAM"/>
</dbReference>
<dbReference type="PIRSF" id="PIRSF004869">
    <property type="entry name" value="PflX_prd"/>
    <property type="match status" value="1"/>
</dbReference>
<keyword evidence="1" id="KW-0004">4Fe-4S</keyword>
<dbReference type="InterPro" id="IPR016431">
    <property type="entry name" value="Pyrv-formate_lyase-activ_prd"/>
</dbReference>
<dbReference type="GO" id="GO:0051539">
    <property type="term" value="F:4 iron, 4 sulfur cluster binding"/>
    <property type="evidence" value="ECO:0007669"/>
    <property type="project" value="UniProtKB-KW"/>
</dbReference>
<evidence type="ECO:0000256" key="2">
    <source>
        <dbReference type="ARBA" id="ARBA00022691"/>
    </source>
</evidence>
<evidence type="ECO:0000313" key="8">
    <source>
        <dbReference type="EMBL" id="OGF09428.1"/>
    </source>
</evidence>
<comment type="caution">
    <text evidence="8">The sequence shown here is derived from an EMBL/GenBank/DDBJ whole genome shotgun (WGS) entry which is preliminary data.</text>
</comment>
<dbReference type="SUPFAM" id="SSF102114">
    <property type="entry name" value="Radical SAM enzymes"/>
    <property type="match status" value="1"/>
</dbReference>
<dbReference type="PANTHER" id="PTHR30352">
    <property type="entry name" value="PYRUVATE FORMATE-LYASE-ACTIVATING ENZYME"/>
    <property type="match status" value="1"/>
</dbReference>
<dbReference type="AlphaFoldDB" id="A0A1F5R4N8"/>
<dbReference type="Gene3D" id="3.20.20.70">
    <property type="entry name" value="Aldolase class I"/>
    <property type="match status" value="1"/>
</dbReference>
<dbReference type="PANTHER" id="PTHR30352:SF5">
    <property type="entry name" value="PYRUVATE FORMATE-LYASE 1-ACTIVATING ENZYME"/>
    <property type="match status" value="1"/>
</dbReference>
<sequence>MEAKYYKKTGDDVVQCLLCPHLCRIAPGRAGLCRVRRNQGGMLEALSYGQVVSLSMDPIEKKPLFHFHPGQQILSTGPNGCNLDCQFCQNWEISQQEVPTECIEPQKLVDLAIKSNSIGIAYTYTEPFIWFEYLLDACRLARQNGLVNVLVTNGTVNREPLEELLPLIDAMNIDLKSMDAGFYKKTCRGDLQTVLDTIMTAYGGCHIELTNLVIPGLNDSDQNFDDLVNFVKSVDPLVPLHISRYFPQYKTKIEPTPESTLIRFYDRALADLKYVYLGNLSLPGKEDTLCPQCGDVLIERRGYRTAITGIKNKNCQNCGRKADIVGL</sequence>
<dbReference type="Pfam" id="PF04055">
    <property type="entry name" value="Radical_SAM"/>
    <property type="match status" value="1"/>
</dbReference>
<feature type="binding site" evidence="6">
    <location>
        <position position="85"/>
    </location>
    <ligand>
        <name>[4Fe-4S] cluster</name>
        <dbReference type="ChEBI" id="CHEBI:49883"/>
        <note>4Fe-4S-S-AdoMet</note>
    </ligand>
</feature>
<keyword evidence="4 6" id="KW-0408">Iron</keyword>